<keyword evidence="2" id="KW-0560">Oxidoreductase</keyword>
<evidence type="ECO:0000313" key="2">
    <source>
        <dbReference type="EMBL" id="QUC12303.1"/>
    </source>
</evidence>
<dbReference type="InterPro" id="IPR011008">
    <property type="entry name" value="Dimeric_a/b-barrel"/>
</dbReference>
<dbReference type="PROSITE" id="PS51725">
    <property type="entry name" value="ABM"/>
    <property type="match status" value="1"/>
</dbReference>
<proteinExistence type="predicted"/>
<accession>A0AB37I6G7</accession>
<dbReference type="GO" id="GO:0004497">
    <property type="term" value="F:monooxygenase activity"/>
    <property type="evidence" value="ECO:0007669"/>
    <property type="project" value="UniProtKB-KW"/>
</dbReference>
<dbReference type="Gene3D" id="3.30.70.100">
    <property type="match status" value="1"/>
</dbReference>
<keyword evidence="2" id="KW-0503">Monooxygenase</keyword>
<dbReference type="AlphaFoldDB" id="A0AB37I6G7"/>
<protein>
    <submittedName>
        <fullName evidence="2">Antibiotic biosynthesis monooxygenase</fullName>
    </submittedName>
</protein>
<organism evidence="2 3">
    <name type="scientific">Arachnia propionica</name>
    <dbReference type="NCBI Taxonomy" id="1750"/>
    <lineage>
        <taxon>Bacteria</taxon>
        <taxon>Bacillati</taxon>
        <taxon>Actinomycetota</taxon>
        <taxon>Actinomycetes</taxon>
        <taxon>Propionibacteriales</taxon>
        <taxon>Propionibacteriaceae</taxon>
        <taxon>Arachnia</taxon>
    </lineage>
</organism>
<evidence type="ECO:0000313" key="3">
    <source>
        <dbReference type="Proteomes" id="UP000677180"/>
    </source>
</evidence>
<name>A0AB37I6G7_9ACTN</name>
<dbReference type="Pfam" id="PF03992">
    <property type="entry name" value="ABM"/>
    <property type="match status" value="1"/>
</dbReference>
<dbReference type="Proteomes" id="UP000677180">
    <property type="component" value="Chromosome"/>
</dbReference>
<dbReference type="RefSeq" id="WP_014846903.1">
    <property type="nucleotide sequence ID" value="NZ_CAURRE010000001.1"/>
</dbReference>
<dbReference type="InterPro" id="IPR007138">
    <property type="entry name" value="ABM_dom"/>
</dbReference>
<sequence>MAVSLIARSECRDGARELVAGLIGAYSEHVNASPGTVRFEVRTERDNPNQFVVIECYRDEDAFKAHLADSENAVFNDKLRPLISGDASELTFLEVP</sequence>
<dbReference type="SUPFAM" id="SSF54909">
    <property type="entry name" value="Dimeric alpha+beta barrel"/>
    <property type="match status" value="1"/>
</dbReference>
<gene>
    <name evidence="2" type="ORF">J5A53_06380</name>
</gene>
<reference evidence="2" key="1">
    <citation type="submission" date="2021-03" db="EMBL/GenBank/DDBJ databases">
        <title>Human Oral Microbial Genomes.</title>
        <authorList>
            <person name="Johnston C.D."/>
            <person name="Chen T."/>
            <person name="Dewhirst F.E."/>
        </authorList>
    </citation>
    <scope>NUCLEOTIDE SEQUENCE</scope>
    <source>
        <strain evidence="2">F0714</strain>
    </source>
</reference>
<dbReference type="EMBL" id="CP072385">
    <property type="protein sequence ID" value="QUC12303.1"/>
    <property type="molecule type" value="Genomic_DNA"/>
</dbReference>
<evidence type="ECO:0000259" key="1">
    <source>
        <dbReference type="PROSITE" id="PS51725"/>
    </source>
</evidence>
<feature type="domain" description="ABM" evidence="1">
    <location>
        <begin position="3"/>
        <end position="92"/>
    </location>
</feature>